<accession>A0A165I2R8</accession>
<sequence>MKQECIILQSTSTVCAAALCSPFNTSERLTRLAPGTNNLDHFRHTFHNNMVEYSSGSDLPFPLMPFSIEHAHLHKIDPSALV</sequence>
<gene>
    <name evidence="1" type="ORF">CALCODRAFT_160408</name>
</gene>
<dbReference type="Proteomes" id="UP000076842">
    <property type="component" value="Unassembled WGS sequence"/>
</dbReference>
<keyword evidence="2" id="KW-1185">Reference proteome</keyword>
<dbReference type="InParanoid" id="A0A165I2R8"/>
<evidence type="ECO:0000313" key="1">
    <source>
        <dbReference type="EMBL" id="KZT60063.1"/>
    </source>
</evidence>
<proteinExistence type="predicted"/>
<name>A0A165I2R8_9BASI</name>
<reference evidence="1 2" key="1">
    <citation type="journal article" date="2016" name="Mol. Biol. Evol.">
        <title>Comparative Genomics of Early-Diverging Mushroom-Forming Fungi Provides Insights into the Origins of Lignocellulose Decay Capabilities.</title>
        <authorList>
            <person name="Nagy L.G."/>
            <person name="Riley R."/>
            <person name="Tritt A."/>
            <person name="Adam C."/>
            <person name="Daum C."/>
            <person name="Floudas D."/>
            <person name="Sun H."/>
            <person name="Yadav J.S."/>
            <person name="Pangilinan J."/>
            <person name="Larsson K.H."/>
            <person name="Matsuura K."/>
            <person name="Barry K."/>
            <person name="Labutti K."/>
            <person name="Kuo R."/>
            <person name="Ohm R.A."/>
            <person name="Bhattacharya S.S."/>
            <person name="Shirouzu T."/>
            <person name="Yoshinaga Y."/>
            <person name="Martin F.M."/>
            <person name="Grigoriev I.V."/>
            <person name="Hibbett D.S."/>
        </authorList>
    </citation>
    <scope>NUCLEOTIDE SEQUENCE [LARGE SCALE GENOMIC DNA]</scope>
    <source>
        <strain evidence="1 2">HHB12733</strain>
    </source>
</reference>
<dbReference type="AlphaFoldDB" id="A0A165I2R8"/>
<dbReference type="EMBL" id="KV423935">
    <property type="protein sequence ID" value="KZT60063.1"/>
    <property type="molecule type" value="Genomic_DNA"/>
</dbReference>
<organism evidence="1 2">
    <name type="scientific">Calocera cornea HHB12733</name>
    <dbReference type="NCBI Taxonomy" id="1353952"/>
    <lineage>
        <taxon>Eukaryota</taxon>
        <taxon>Fungi</taxon>
        <taxon>Dikarya</taxon>
        <taxon>Basidiomycota</taxon>
        <taxon>Agaricomycotina</taxon>
        <taxon>Dacrymycetes</taxon>
        <taxon>Dacrymycetales</taxon>
        <taxon>Dacrymycetaceae</taxon>
        <taxon>Calocera</taxon>
    </lineage>
</organism>
<protein>
    <submittedName>
        <fullName evidence="1">Uncharacterized protein</fullName>
    </submittedName>
</protein>
<evidence type="ECO:0000313" key="2">
    <source>
        <dbReference type="Proteomes" id="UP000076842"/>
    </source>
</evidence>